<evidence type="ECO:0008006" key="3">
    <source>
        <dbReference type="Google" id="ProtNLM"/>
    </source>
</evidence>
<organism evidence="1 2">
    <name type="scientific">Parapedobacter indicus</name>
    <dbReference type="NCBI Taxonomy" id="1477437"/>
    <lineage>
        <taxon>Bacteria</taxon>
        <taxon>Pseudomonadati</taxon>
        <taxon>Bacteroidota</taxon>
        <taxon>Sphingobacteriia</taxon>
        <taxon>Sphingobacteriales</taxon>
        <taxon>Sphingobacteriaceae</taxon>
        <taxon>Parapedobacter</taxon>
    </lineage>
</organism>
<dbReference type="AlphaFoldDB" id="A0A1I3LNQ6"/>
<dbReference type="Proteomes" id="UP000198670">
    <property type="component" value="Unassembled WGS sequence"/>
</dbReference>
<protein>
    <recommendedName>
        <fullName evidence="3">Acyl carrier protein phosphodiesterase</fullName>
    </recommendedName>
</protein>
<keyword evidence="2" id="KW-1185">Reference proteome</keyword>
<dbReference type="OrthoDB" id="790170at2"/>
<gene>
    <name evidence="1" type="ORF">SAMN05444682_10695</name>
</gene>
<dbReference type="RefSeq" id="WP_090627493.1">
    <property type="nucleotide sequence ID" value="NZ_FOQO01000006.1"/>
</dbReference>
<proteinExistence type="predicted"/>
<reference evidence="1 2" key="1">
    <citation type="submission" date="2016-10" db="EMBL/GenBank/DDBJ databases">
        <authorList>
            <person name="de Groot N.N."/>
        </authorList>
    </citation>
    <scope>NUCLEOTIDE SEQUENCE [LARGE SCALE GENOMIC DNA]</scope>
    <source>
        <strain evidence="1 2">RK1</strain>
    </source>
</reference>
<sequence>MNFLSHYYFERYSHNPELVLGCILPDLIKNADRHVNVLPQKYEDRFGNNPKLQHIYHGWMRHVEADRYFHGSSFFYDHTHQLRILLAPLVETTVIRPSFLSHIALELLLDHLLLHHKWVHESDFYEYLAAADRDVTDRFLKLCDVPDTTFFFTYFNSFMRAQYMASYREFGQITNAMIAICRRLWDVQLDGDQCSRITEVITNYAMKLDDEFPLIFEEIQSKLS</sequence>
<dbReference type="STRING" id="1477437.SAMN05444682_10695"/>
<evidence type="ECO:0000313" key="1">
    <source>
        <dbReference type="EMBL" id="SFI86404.1"/>
    </source>
</evidence>
<accession>A0A1I3LNQ6</accession>
<evidence type="ECO:0000313" key="2">
    <source>
        <dbReference type="Proteomes" id="UP000198670"/>
    </source>
</evidence>
<dbReference type="EMBL" id="FOQO01000006">
    <property type="protein sequence ID" value="SFI86404.1"/>
    <property type="molecule type" value="Genomic_DNA"/>
</dbReference>
<name>A0A1I3LNQ6_9SPHI</name>